<dbReference type="PANTHER" id="PTHR34220:SF11">
    <property type="entry name" value="SENSOR PROTEIN KINASE HPTS"/>
    <property type="match status" value="1"/>
</dbReference>
<evidence type="ECO:0000256" key="5">
    <source>
        <dbReference type="ARBA" id="ARBA00022692"/>
    </source>
</evidence>
<evidence type="ECO:0000313" key="14">
    <source>
        <dbReference type="EMBL" id="MBU9711613.1"/>
    </source>
</evidence>
<name>A0ABS6JD68_9BACI</name>
<gene>
    <name evidence="14" type="ORF">KS419_07685</name>
</gene>
<keyword evidence="3" id="KW-0597">Phosphoprotein</keyword>
<evidence type="ECO:0000256" key="12">
    <source>
        <dbReference type="SAM" id="Phobius"/>
    </source>
</evidence>
<evidence type="ECO:0000256" key="1">
    <source>
        <dbReference type="ARBA" id="ARBA00004651"/>
    </source>
</evidence>
<evidence type="ECO:0000256" key="9">
    <source>
        <dbReference type="ARBA" id="ARBA00022989"/>
    </source>
</evidence>
<dbReference type="CDD" id="cd18773">
    <property type="entry name" value="PDC1_HK_sensor"/>
    <property type="match status" value="1"/>
</dbReference>
<sequence>MKHLIGRLHRNLNISTKLFIMTFVMINVLILSVSFLYSNNAREVLLQEQLDYAQQFTSKTDEYLTLNLNNIHGFLLSVANDSFLQTGDYNHLQGWFREYLALYIPNAKNVHLLDGDKVVASSSHVGWLLDGDEGFHSAVMRLAVQDQIHWSEPYYSPVSGQTVTAVIQLRNVDGKNLVLALDIDLPQLYENIFPNTLANMSGKLVLLDYHNHPLFGSDPYVEYDPFRKEYDLALIDPALFNASWQTTIEELNGNDHLFVRSQSNPLLWQVVWILDKNEIFRSLQEGMDYYTILTIISLCLAIVISFILSRTIGHPIQILAKSMDHVGQGNWETKIELDRNDELGKLGKHFNSMTDKINDLVTTLQKTEQAKKEADFTALQSQIRPHFIFNTLNSISIAAREKNHAKVDQLITAFSETIHYSLESAPSLVTLDDEIHALKNYMSLMQIRYDYKFDFDLDIDVRSLGFQLPKFSLQPLVENAIFHGLVPAKNGGMLFIGTELGDDSWDIIIEDNGIGMDAGKLADLHNTLRKMDADLAVMGNSWNGPLDLGKAEDDLGMADDDLGKAVDDLRMAEDDLGIAVDYLGMASFELGIGAFESGVGGKMDFETIGDALESGANIESATVDSITDSVTDSVTSGAANESGGNRRNNVHDEVAATLPHSQSDGSSRRFDSGHIGMKNVHGRLKLLFGDAYHVRIKSNIDEGTRIILTIPIQKEETFS</sequence>
<dbReference type="Pfam" id="PF00672">
    <property type="entry name" value="HAMP"/>
    <property type="match status" value="1"/>
</dbReference>
<accession>A0ABS6JD68</accession>
<evidence type="ECO:0000256" key="7">
    <source>
        <dbReference type="ARBA" id="ARBA00022777"/>
    </source>
</evidence>
<keyword evidence="4" id="KW-0808">Transferase</keyword>
<dbReference type="Pfam" id="PF06580">
    <property type="entry name" value="His_kinase"/>
    <property type="match status" value="1"/>
</dbReference>
<dbReference type="RefSeq" id="WP_217065588.1">
    <property type="nucleotide sequence ID" value="NZ_JAHQCS010000078.1"/>
</dbReference>
<dbReference type="InterPro" id="IPR010559">
    <property type="entry name" value="Sig_transdc_His_kin_internal"/>
</dbReference>
<evidence type="ECO:0000256" key="11">
    <source>
        <dbReference type="ARBA" id="ARBA00023136"/>
    </source>
</evidence>
<keyword evidence="7 14" id="KW-0418">Kinase</keyword>
<dbReference type="PROSITE" id="PS50885">
    <property type="entry name" value="HAMP"/>
    <property type="match status" value="1"/>
</dbReference>
<keyword evidence="15" id="KW-1185">Reference proteome</keyword>
<organism evidence="14 15">
    <name type="scientific">Evansella tamaricis</name>
    <dbReference type="NCBI Taxonomy" id="2069301"/>
    <lineage>
        <taxon>Bacteria</taxon>
        <taxon>Bacillati</taxon>
        <taxon>Bacillota</taxon>
        <taxon>Bacilli</taxon>
        <taxon>Bacillales</taxon>
        <taxon>Bacillaceae</taxon>
        <taxon>Evansella</taxon>
    </lineage>
</organism>
<dbReference type="InterPro" id="IPR003660">
    <property type="entry name" value="HAMP_dom"/>
</dbReference>
<reference evidence="14 15" key="1">
    <citation type="submission" date="2021-06" db="EMBL/GenBank/DDBJ databases">
        <title>Bacillus sp. RD4P76, an endophyte from a halophyte.</title>
        <authorList>
            <person name="Sun J.-Q."/>
        </authorList>
    </citation>
    <scope>NUCLEOTIDE SEQUENCE [LARGE SCALE GENOMIC DNA]</scope>
    <source>
        <strain evidence="14 15">CGMCC 1.15917</strain>
    </source>
</reference>
<proteinExistence type="predicted"/>
<keyword evidence="11 12" id="KW-0472">Membrane</keyword>
<dbReference type="InterPro" id="IPR050640">
    <property type="entry name" value="Bact_2-comp_sensor_kinase"/>
</dbReference>
<dbReference type="GO" id="GO:0016301">
    <property type="term" value="F:kinase activity"/>
    <property type="evidence" value="ECO:0007669"/>
    <property type="project" value="UniProtKB-KW"/>
</dbReference>
<comment type="caution">
    <text evidence="14">The sequence shown here is derived from an EMBL/GenBank/DDBJ whole genome shotgun (WGS) entry which is preliminary data.</text>
</comment>
<keyword evidence="8" id="KW-0067">ATP-binding</keyword>
<dbReference type="PANTHER" id="PTHR34220">
    <property type="entry name" value="SENSOR HISTIDINE KINASE YPDA"/>
    <property type="match status" value="1"/>
</dbReference>
<evidence type="ECO:0000256" key="6">
    <source>
        <dbReference type="ARBA" id="ARBA00022741"/>
    </source>
</evidence>
<evidence type="ECO:0000256" key="8">
    <source>
        <dbReference type="ARBA" id="ARBA00022840"/>
    </source>
</evidence>
<keyword evidence="2" id="KW-1003">Cell membrane</keyword>
<feature type="transmembrane region" description="Helical" evidence="12">
    <location>
        <begin position="289"/>
        <end position="308"/>
    </location>
</feature>
<dbReference type="EMBL" id="JAHQCS010000078">
    <property type="protein sequence ID" value="MBU9711613.1"/>
    <property type="molecule type" value="Genomic_DNA"/>
</dbReference>
<feature type="transmembrane region" description="Helical" evidence="12">
    <location>
        <begin position="18"/>
        <end position="37"/>
    </location>
</feature>
<dbReference type="Proteomes" id="UP000784880">
    <property type="component" value="Unassembled WGS sequence"/>
</dbReference>
<dbReference type="SMART" id="SM00304">
    <property type="entry name" value="HAMP"/>
    <property type="match status" value="1"/>
</dbReference>
<evidence type="ECO:0000256" key="2">
    <source>
        <dbReference type="ARBA" id="ARBA00022475"/>
    </source>
</evidence>
<dbReference type="CDD" id="cd06225">
    <property type="entry name" value="HAMP"/>
    <property type="match status" value="1"/>
</dbReference>
<evidence type="ECO:0000256" key="3">
    <source>
        <dbReference type="ARBA" id="ARBA00022553"/>
    </source>
</evidence>
<evidence type="ECO:0000256" key="10">
    <source>
        <dbReference type="ARBA" id="ARBA00023012"/>
    </source>
</evidence>
<keyword evidence="6" id="KW-0547">Nucleotide-binding</keyword>
<feature type="domain" description="HAMP" evidence="13">
    <location>
        <begin position="310"/>
        <end position="362"/>
    </location>
</feature>
<keyword evidence="5 12" id="KW-0812">Transmembrane</keyword>
<keyword evidence="9 12" id="KW-1133">Transmembrane helix</keyword>
<comment type="subcellular location">
    <subcellularLocation>
        <location evidence="1">Cell membrane</location>
        <topology evidence="1">Multi-pass membrane protein</topology>
    </subcellularLocation>
</comment>
<evidence type="ECO:0000259" key="13">
    <source>
        <dbReference type="PROSITE" id="PS50885"/>
    </source>
</evidence>
<protein>
    <submittedName>
        <fullName evidence="14">Histidine kinase</fullName>
    </submittedName>
</protein>
<evidence type="ECO:0000313" key="15">
    <source>
        <dbReference type="Proteomes" id="UP000784880"/>
    </source>
</evidence>
<evidence type="ECO:0000256" key="4">
    <source>
        <dbReference type="ARBA" id="ARBA00022679"/>
    </source>
</evidence>
<keyword evidence="10" id="KW-0902">Two-component regulatory system</keyword>